<comment type="caution">
    <text evidence="2">The sequence shown here is derived from an EMBL/GenBank/DDBJ whole genome shotgun (WGS) entry which is preliminary data.</text>
</comment>
<reference evidence="2" key="1">
    <citation type="submission" date="2022-11" db="EMBL/GenBank/DDBJ databases">
        <title>Genome Sequence of Cubamyces cubensis.</title>
        <authorList>
            <person name="Buettner E."/>
        </authorList>
    </citation>
    <scope>NUCLEOTIDE SEQUENCE</scope>
    <source>
        <strain evidence="2">MPL-01</strain>
    </source>
</reference>
<protein>
    <submittedName>
        <fullName evidence="2">Uncharacterized protein</fullName>
    </submittedName>
</protein>
<evidence type="ECO:0000256" key="1">
    <source>
        <dbReference type="SAM" id="MobiDB-lite"/>
    </source>
</evidence>
<evidence type="ECO:0000313" key="2">
    <source>
        <dbReference type="EMBL" id="KAJ8488766.1"/>
    </source>
</evidence>
<feature type="region of interest" description="Disordered" evidence="1">
    <location>
        <begin position="190"/>
        <end position="209"/>
    </location>
</feature>
<feature type="region of interest" description="Disordered" evidence="1">
    <location>
        <begin position="126"/>
        <end position="156"/>
    </location>
</feature>
<keyword evidence="3" id="KW-1185">Reference proteome</keyword>
<dbReference type="AlphaFoldDB" id="A0AAD7U0B4"/>
<gene>
    <name evidence="2" type="ORF">ONZ51_g3349</name>
</gene>
<accession>A0AAD7U0B4</accession>
<dbReference type="EMBL" id="JAPEVG010000058">
    <property type="protein sequence ID" value="KAJ8488766.1"/>
    <property type="molecule type" value="Genomic_DNA"/>
</dbReference>
<sequence length="452" mass="48983">MSDQIPLSPSFVSISCTAHTSSSSDLDDTPVSPKVRFDQDCVLIPDPIPSSRLPRLVTKSYSLPLWKRKQREPSIVSDTEDDTNDEHVVFKVSVPSLTIKPRSPSRSDTVYKPLVPCLVHSSQSVASGSVSSSSLPPTRATRPRRASVPPPMQSPDTVTVPLRACCSQCYPSIDKCMKEGEHWQVHFSKGAARRRKSVSDAQAPPPRSRHCVRDAMPGFDSVIAVDEVDRRRRSTEIDALTAFTLELPSVSSMASDDFPLRRALSLPDEIHPSRAPLVSSVLPRPRSPAPAIPEEDEQRPTPRRTPAGSPFASTTNLPTTRVVHAVQTTLVQRLNSPSVDAVHSNAILPEKAALETPLPASPSLPSLTSEKGSSYFSVPYQQSSAHDRCFTDSPTSSPSSSPRIEHTRPSTLGGQHRKRSLISTIPGPATIFRASTQVLKGMSSMGGMPMSA</sequence>
<feature type="region of interest" description="Disordered" evidence="1">
    <location>
        <begin position="276"/>
        <end position="320"/>
    </location>
</feature>
<organism evidence="2 3">
    <name type="scientific">Trametes cubensis</name>
    <dbReference type="NCBI Taxonomy" id="1111947"/>
    <lineage>
        <taxon>Eukaryota</taxon>
        <taxon>Fungi</taxon>
        <taxon>Dikarya</taxon>
        <taxon>Basidiomycota</taxon>
        <taxon>Agaricomycotina</taxon>
        <taxon>Agaricomycetes</taxon>
        <taxon>Polyporales</taxon>
        <taxon>Polyporaceae</taxon>
        <taxon>Trametes</taxon>
    </lineage>
</organism>
<dbReference type="Proteomes" id="UP001215151">
    <property type="component" value="Unassembled WGS sequence"/>
</dbReference>
<feature type="region of interest" description="Disordered" evidence="1">
    <location>
        <begin position="386"/>
        <end position="421"/>
    </location>
</feature>
<feature type="compositionally biased region" description="Low complexity" evidence="1">
    <location>
        <begin position="393"/>
        <end position="402"/>
    </location>
</feature>
<feature type="compositionally biased region" description="Low complexity" evidence="1">
    <location>
        <begin position="126"/>
        <end position="140"/>
    </location>
</feature>
<proteinExistence type="predicted"/>
<evidence type="ECO:0000313" key="3">
    <source>
        <dbReference type="Proteomes" id="UP001215151"/>
    </source>
</evidence>
<name>A0AAD7U0B4_9APHY</name>